<dbReference type="PANTHER" id="PTHR35149:SF2">
    <property type="entry name" value="DUF262 DOMAIN-CONTAINING PROTEIN"/>
    <property type="match status" value="1"/>
</dbReference>
<proteinExistence type="predicted"/>
<feature type="non-terminal residue" evidence="2">
    <location>
        <position position="153"/>
    </location>
</feature>
<sequence length="153" mass="17556">MLQADNLYWTPLFQREYVWQKSKITMLFEDALTLVDERSDSRFLGAIVLEAEEPRIGHPTRFWIIDGQQRLTTLFLFLVAIVGELNRLGESERASSLVESYLLVSAAGEMKNESKYRPTVLDTVQFNVVLRSMRHPDVVVIEQPQGPEAGRMV</sequence>
<organism evidence="2">
    <name type="scientific">marine metagenome</name>
    <dbReference type="NCBI Taxonomy" id="408172"/>
    <lineage>
        <taxon>unclassified sequences</taxon>
        <taxon>metagenomes</taxon>
        <taxon>ecological metagenomes</taxon>
    </lineage>
</organism>
<dbReference type="InterPro" id="IPR004919">
    <property type="entry name" value="GmrSD_N"/>
</dbReference>
<gene>
    <name evidence="2" type="ORF">METZ01_LOCUS305414</name>
</gene>
<name>A0A382MVJ9_9ZZZZ</name>
<feature type="domain" description="GmrSD restriction endonucleases N-terminal" evidence="1">
    <location>
        <begin position="8"/>
        <end position="98"/>
    </location>
</feature>
<dbReference type="AlphaFoldDB" id="A0A382MVJ9"/>
<evidence type="ECO:0000259" key="1">
    <source>
        <dbReference type="Pfam" id="PF03235"/>
    </source>
</evidence>
<dbReference type="EMBL" id="UINC01096021">
    <property type="protein sequence ID" value="SVC52560.1"/>
    <property type="molecule type" value="Genomic_DNA"/>
</dbReference>
<protein>
    <recommendedName>
        <fullName evidence="1">GmrSD restriction endonucleases N-terminal domain-containing protein</fullName>
    </recommendedName>
</protein>
<reference evidence="2" key="1">
    <citation type="submission" date="2018-05" db="EMBL/GenBank/DDBJ databases">
        <authorList>
            <person name="Lanie J.A."/>
            <person name="Ng W.-L."/>
            <person name="Kazmierczak K.M."/>
            <person name="Andrzejewski T.M."/>
            <person name="Davidsen T.M."/>
            <person name="Wayne K.J."/>
            <person name="Tettelin H."/>
            <person name="Glass J.I."/>
            <person name="Rusch D."/>
            <person name="Podicherti R."/>
            <person name="Tsui H.-C.T."/>
            <person name="Winkler M.E."/>
        </authorList>
    </citation>
    <scope>NUCLEOTIDE SEQUENCE</scope>
</reference>
<accession>A0A382MVJ9</accession>
<evidence type="ECO:0000313" key="2">
    <source>
        <dbReference type="EMBL" id="SVC52560.1"/>
    </source>
</evidence>
<dbReference type="PANTHER" id="PTHR35149">
    <property type="entry name" value="SLL5132 PROTEIN"/>
    <property type="match status" value="1"/>
</dbReference>
<dbReference type="Pfam" id="PF03235">
    <property type="entry name" value="GmrSD_N"/>
    <property type="match status" value="1"/>
</dbReference>